<feature type="transmembrane region" description="Helical" evidence="5">
    <location>
        <begin position="176"/>
        <end position="194"/>
    </location>
</feature>
<keyword evidence="5" id="KW-0874">Quinone</keyword>
<feature type="transmembrane region" description="Helical" evidence="5">
    <location>
        <begin position="29"/>
        <end position="53"/>
    </location>
</feature>
<feature type="transmembrane region" description="Helical" evidence="5">
    <location>
        <begin position="134"/>
        <end position="155"/>
    </location>
</feature>
<comment type="similarity">
    <text evidence="5 6">Belongs to the complex I subunit 1 family.</text>
</comment>
<accession>A0A1G6UTU8</accession>
<dbReference type="InterPro" id="IPR001694">
    <property type="entry name" value="NADH_UbQ_OxRdtase_su1/FPO"/>
</dbReference>
<dbReference type="AlphaFoldDB" id="A0A1G6UTU8"/>
<gene>
    <name evidence="5" type="primary">nuoH</name>
    <name evidence="7" type="ORF">SAMN04489866_103142</name>
</gene>
<comment type="function">
    <text evidence="5">NDH-1 shuttles electrons from NADH, via FMN and iron-sulfur (Fe-S) centers, to quinones in the respiratory chain. The immediate electron acceptor for the enzyme in this species is believed to be ubiquinone. Couples the redox reaction to proton translocation (for every two electrons transferred, four hydrogen ions are translocated across the cytoplasmic membrane), and thus conserves the redox energy in a proton gradient. This subunit may bind ubiquinone.</text>
</comment>
<evidence type="ECO:0000256" key="1">
    <source>
        <dbReference type="ARBA" id="ARBA00004141"/>
    </source>
</evidence>
<dbReference type="HAMAP" id="MF_01350">
    <property type="entry name" value="NDH1_NuoH"/>
    <property type="match status" value="1"/>
</dbReference>
<dbReference type="EC" id="7.1.1.-" evidence="5"/>
<feature type="transmembrane region" description="Helical" evidence="5">
    <location>
        <begin position="206"/>
        <end position="224"/>
    </location>
</feature>
<name>A0A1G6UTU8_PEPNI</name>
<keyword evidence="3 5" id="KW-1133">Transmembrane helix</keyword>
<feature type="transmembrane region" description="Helical" evidence="5">
    <location>
        <begin position="286"/>
        <end position="304"/>
    </location>
</feature>
<dbReference type="PROSITE" id="PS00668">
    <property type="entry name" value="COMPLEX1_ND1_2"/>
    <property type="match status" value="1"/>
</dbReference>
<organism evidence="7 8">
    <name type="scientific">Peptococcus niger</name>
    <dbReference type="NCBI Taxonomy" id="2741"/>
    <lineage>
        <taxon>Bacteria</taxon>
        <taxon>Bacillati</taxon>
        <taxon>Bacillota</taxon>
        <taxon>Clostridia</taxon>
        <taxon>Eubacteriales</taxon>
        <taxon>Peptococcaceae</taxon>
        <taxon>Peptococcus</taxon>
    </lineage>
</organism>
<dbReference type="Pfam" id="PF00146">
    <property type="entry name" value="NADHdh"/>
    <property type="match status" value="1"/>
</dbReference>
<dbReference type="GO" id="GO:0003954">
    <property type="term" value="F:NADH dehydrogenase activity"/>
    <property type="evidence" value="ECO:0007669"/>
    <property type="project" value="TreeGrafter"/>
</dbReference>
<sequence length="346" mass="39160">MLNNLFINMGGAISEWIVGLGGSQMLGDWIVRILAAVVILVFLLCNVIVLVYLERKFSGFYQERLGPNRVGPAGIFQLFMDILKLVSKNTYTPKNVDKLLYNLVPLVVFIPTMLCFMVLPFGAGMSMVDSDVGLLFYFAVSGLTTFILLTSGWAANNKYTLMGGMRATLQMISYEIPLIFSVIGIVMICGSMNLNEIVQNQIDHGWFIWRQPLAFIIFLVASTAEMNRNPFDLPEGEQELVAGYQTEYSGMRFAFMYLGEYVALLAMCWLSAVLFLGGWHGPILPGWIWIIIKTYVFVFINMWIRWTYPRIRIDHLMKLNWKVLIPLAIANMTITGIALRLVQTLA</sequence>
<keyword evidence="5" id="KW-1003">Cell membrane</keyword>
<dbReference type="PANTHER" id="PTHR11432:SF3">
    <property type="entry name" value="NADH-UBIQUINONE OXIDOREDUCTASE CHAIN 1"/>
    <property type="match status" value="1"/>
</dbReference>
<dbReference type="STRING" id="2741.SAMN04489866_103142"/>
<proteinExistence type="inferred from homology"/>
<keyword evidence="4 5" id="KW-0472">Membrane</keyword>
<dbReference type="OrthoDB" id="9803734at2"/>
<dbReference type="InterPro" id="IPR018086">
    <property type="entry name" value="NADH_UbQ_OxRdtase_su1_CS"/>
</dbReference>
<evidence type="ECO:0000256" key="2">
    <source>
        <dbReference type="ARBA" id="ARBA00022692"/>
    </source>
</evidence>
<dbReference type="NCBIfam" id="NF004741">
    <property type="entry name" value="PRK06076.1-2"/>
    <property type="match status" value="1"/>
</dbReference>
<protein>
    <recommendedName>
        <fullName evidence="5">NADH-quinone oxidoreductase subunit H</fullName>
        <ecNumber evidence="5">7.1.1.-</ecNumber>
    </recommendedName>
    <alternativeName>
        <fullName evidence="5">NADH dehydrogenase I subunit H</fullName>
    </alternativeName>
    <alternativeName>
        <fullName evidence="5">NDH-1 subunit H</fullName>
    </alternativeName>
</protein>
<feature type="transmembrane region" description="Helical" evidence="5">
    <location>
        <begin position="261"/>
        <end position="280"/>
    </location>
</feature>
<comment type="catalytic activity">
    <reaction evidence="5">
        <text>a quinone + NADH + 5 H(+)(in) = a quinol + NAD(+) + 4 H(+)(out)</text>
        <dbReference type="Rhea" id="RHEA:57888"/>
        <dbReference type="ChEBI" id="CHEBI:15378"/>
        <dbReference type="ChEBI" id="CHEBI:24646"/>
        <dbReference type="ChEBI" id="CHEBI:57540"/>
        <dbReference type="ChEBI" id="CHEBI:57945"/>
        <dbReference type="ChEBI" id="CHEBI:132124"/>
    </reaction>
</comment>
<comment type="subunit">
    <text evidence="5">NDH-1 is composed of 14 different subunits. Subunits NuoA, H, J, K, L, M, N constitute the membrane sector of the complex.</text>
</comment>
<dbReference type="GO" id="GO:0009060">
    <property type="term" value="P:aerobic respiration"/>
    <property type="evidence" value="ECO:0007669"/>
    <property type="project" value="TreeGrafter"/>
</dbReference>
<evidence type="ECO:0000256" key="5">
    <source>
        <dbReference type="HAMAP-Rule" id="MF_01350"/>
    </source>
</evidence>
<keyword evidence="8" id="KW-1185">Reference proteome</keyword>
<dbReference type="RefSeq" id="WP_091791401.1">
    <property type="nucleotide sequence ID" value="NZ_FNAF01000003.1"/>
</dbReference>
<comment type="subcellular location">
    <subcellularLocation>
        <location evidence="5 6">Cell membrane</location>
        <topology evidence="5 6">Multi-pass membrane protein</topology>
    </subcellularLocation>
    <subcellularLocation>
        <location evidence="1">Membrane</location>
        <topology evidence="1">Multi-pass membrane protein</topology>
    </subcellularLocation>
</comment>
<dbReference type="EMBL" id="FNAF01000003">
    <property type="protein sequence ID" value="SDD44723.1"/>
    <property type="molecule type" value="Genomic_DNA"/>
</dbReference>
<evidence type="ECO:0000313" key="7">
    <source>
        <dbReference type="EMBL" id="SDD44723.1"/>
    </source>
</evidence>
<keyword evidence="5" id="KW-1278">Translocase</keyword>
<feature type="transmembrane region" description="Helical" evidence="5">
    <location>
        <begin position="99"/>
        <end position="122"/>
    </location>
</feature>
<dbReference type="GO" id="GO:0048038">
    <property type="term" value="F:quinone binding"/>
    <property type="evidence" value="ECO:0007669"/>
    <property type="project" value="UniProtKB-KW"/>
</dbReference>
<evidence type="ECO:0000313" key="8">
    <source>
        <dbReference type="Proteomes" id="UP000198995"/>
    </source>
</evidence>
<reference evidence="7 8" key="1">
    <citation type="submission" date="2016-10" db="EMBL/GenBank/DDBJ databases">
        <authorList>
            <person name="de Groot N.N."/>
        </authorList>
    </citation>
    <scope>NUCLEOTIDE SEQUENCE [LARGE SCALE GENOMIC DNA]</scope>
    <source>
        <strain evidence="7 8">DSM 20475</strain>
    </source>
</reference>
<dbReference type="Proteomes" id="UP000198995">
    <property type="component" value="Unassembled WGS sequence"/>
</dbReference>
<keyword evidence="5 6" id="KW-0520">NAD</keyword>
<evidence type="ECO:0000256" key="3">
    <source>
        <dbReference type="ARBA" id="ARBA00022989"/>
    </source>
</evidence>
<evidence type="ECO:0000256" key="4">
    <source>
        <dbReference type="ARBA" id="ARBA00023136"/>
    </source>
</evidence>
<dbReference type="GO" id="GO:0005886">
    <property type="term" value="C:plasma membrane"/>
    <property type="evidence" value="ECO:0007669"/>
    <property type="project" value="UniProtKB-SubCell"/>
</dbReference>
<feature type="transmembrane region" description="Helical" evidence="5">
    <location>
        <begin position="324"/>
        <end position="342"/>
    </location>
</feature>
<evidence type="ECO:0000256" key="6">
    <source>
        <dbReference type="RuleBase" id="RU000471"/>
    </source>
</evidence>
<dbReference type="PANTHER" id="PTHR11432">
    <property type="entry name" value="NADH DEHYDROGENASE SUBUNIT 1"/>
    <property type="match status" value="1"/>
</dbReference>
<keyword evidence="5" id="KW-0830">Ubiquinone</keyword>
<dbReference type="GO" id="GO:0016655">
    <property type="term" value="F:oxidoreductase activity, acting on NAD(P)H, quinone or similar compound as acceptor"/>
    <property type="evidence" value="ECO:0007669"/>
    <property type="project" value="UniProtKB-UniRule"/>
</dbReference>
<keyword evidence="2 5" id="KW-0812">Transmembrane</keyword>